<keyword evidence="9" id="KW-1185">Reference proteome</keyword>
<proteinExistence type="inferred from homology"/>
<evidence type="ECO:0000256" key="3">
    <source>
        <dbReference type="ARBA" id="ARBA00022729"/>
    </source>
</evidence>
<feature type="domain" description="SusD-like N-terminal" evidence="7">
    <location>
        <begin position="104"/>
        <end position="265"/>
    </location>
</feature>
<comment type="caution">
    <text evidence="8">The sequence shown here is derived from an EMBL/GenBank/DDBJ whole genome shotgun (WGS) entry which is preliminary data.</text>
</comment>
<gene>
    <name evidence="8" type="ORF">ACFSJU_10105</name>
</gene>
<dbReference type="EMBL" id="JBHUHZ010000001">
    <property type="protein sequence ID" value="MFD2162744.1"/>
    <property type="molecule type" value="Genomic_DNA"/>
</dbReference>
<keyword evidence="5" id="KW-0998">Cell outer membrane</keyword>
<protein>
    <submittedName>
        <fullName evidence="8">RagB/SusD family nutrient uptake outer membrane protein</fullName>
    </submittedName>
</protein>
<dbReference type="Pfam" id="PF07980">
    <property type="entry name" value="SusD_RagB"/>
    <property type="match status" value="1"/>
</dbReference>
<comment type="similarity">
    <text evidence="2">Belongs to the SusD family.</text>
</comment>
<name>A0ABW4ZME4_9SPHI</name>
<keyword evidence="4" id="KW-0472">Membrane</keyword>
<sequence length="672" mass="77216">METKFLQKYDTGKSISNKFSSMPLKKALLAGALILAVAITGTSCKKFLDVVPDNTSEIKHAFKIRNEAEKYLFTCYSFLPKNGDGWFNAGMFAGDEMWLPQNDFAHWHNAFRIAQGQQNANAPLFDEWAGLRKGGGNFNSHLKIFMGIRHCNIFIENMKDMSKVPDITLTERERWIGEAMFLKAFYHYYLLRMYGPVPIIDQNSAEDATGDELYYKRMPVDDVVNYVSGVLDEALDKVPTTISQENTELGRVDKNIVLAVKAKLWLLAASPLFNGNPDYAGFKDKDGVALFNSTYDPLKWEKARDAAKDAILAAESTGHFLYKYTDVRYKLSDTTKKQLSIRNAITSRWNPETVWGLSNSYFINEALCMPAVARGRNTDRFQLMGVWGAPIKIAKMFYTKNGVPIEEDKTLNFSNYTEVRTAGADDRFNIEQGYQTARLNFDREHRFYADLGFDGGIWYMKDANEQGNDVDNRFFVQAKNSERSGFGHFTNWNHTGYFIKKLVNWESTTNSQNQGPSWKAYPWPEIRLADLYLMYAEALNEVQSGSTLAIEYVDKVRDRAGLKGVVESWTNYSNNPGKYISQSGLRQIIQHERLIELAFEGQRFWDLRRWKRSGEELNKDITGFNILGKTTESYNTERFIFSQTFIAPRDYFWPIGNYDTRRNPKLVENLGW</sequence>
<dbReference type="InterPro" id="IPR033985">
    <property type="entry name" value="SusD-like_N"/>
</dbReference>
<evidence type="ECO:0000256" key="4">
    <source>
        <dbReference type="ARBA" id="ARBA00023136"/>
    </source>
</evidence>
<dbReference type="Gene3D" id="1.25.40.390">
    <property type="match status" value="1"/>
</dbReference>
<evidence type="ECO:0000256" key="1">
    <source>
        <dbReference type="ARBA" id="ARBA00004442"/>
    </source>
</evidence>
<dbReference type="Pfam" id="PF14322">
    <property type="entry name" value="SusD-like_3"/>
    <property type="match status" value="1"/>
</dbReference>
<dbReference type="RefSeq" id="WP_255902995.1">
    <property type="nucleotide sequence ID" value="NZ_JAFMZO010000003.1"/>
</dbReference>
<dbReference type="Proteomes" id="UP001597387">
    <property type="component" value="Unassembled WGS sequence"/>
</dbReference>
<reference evidence="9" key="1">
    <citation type="journal article" date="2019" name="Int. J. Syst. Evol. Microbiol.">
        <title>The Global Catalogue of Microorganisms (GCM) 10K type strain sequencing project: providing services to taxonomists for standard genome sequencing and annotation.</title>
        <authorList>
            <consortium name="The Broad Institute Genomics Platform"/>
            <consortium name="The Broad Institute Genome Sequencing Center for Infectious Disease"/>
            <person name="Wu L."/>
            <person name="Ma J."/>
        </authorList>
    </citation>
    <scope>NUCLEOTIDE SEQUENCE [LARGE SCALE GENOMIC DNA]</scope>
    <source>
        <strain evidence="9">KCTC 42217</strain>
    </source>
</reference>
<dbReference type="InterPro" id="IPR012944">
    <property type="entry name" value="SusD_RagB_dom"/>
</dbReference>
<keyword evidence="3" id="KW-0732">Signal</keyword>
<accession>A0ABW4ZME4</accession>
<organism evidence="8 9">
    <name type="scientific">Paradesertivirga mongoliensis</name>
    <dbReference type="NCBI Taxonomy" id="2100740"/>
    <lineage>
        <taxon>Bacteria</taxon>
        <taxon>Pseudomonadati</taxon>
        <taxon>Bacteroidota</taxon>
        <taxon>Sphingobacteriia</taxon>
        <taxon>Sphingobacteriales</taxon>
        <taxon>Sphingobacteriaceae</taxon>
        <taxon>Paradesertivirga</taxon>
    </lineage>
</organism>
<evidence type="ECO:0000313" key="8">
    <source>
        <dbReference type="EMBL" id="MFD2162744.1"/>
    </source>
</evidence>
<dbReference type="SUPFAM" id="SSF48452">
    <property type="entry name" value="TPR-like"/>
    <property type="match status" value="1"/>
</dbReference>
<comment type="subcellular location">
    <subcellularLocation>
        <location evidence="1">Cell outer membrane</location>
    </subcellularLocation>
</comment>
<evidence type="ECO:0000313" key="9">
    <source>
        <dbReference type="Proteomes" id="UP001597387"/>
    </source>
</evidence>
<dbReference type="InterPro" id="IPR011990">
    <property type="entry name" value="TPR-like_helical_dom_sf"/>
</dbReference>
<evidence type="ECO:0000256" key="2">
    <source>
        <dbReference type="ARBA" id="ARBA00006275"/>
    </source>
</evidence>
<evidence type="ECO:0000256" key="5">
    <source>
        <dbReference type="ARBA" id="ARBA00023237"/>
    </source>
</evidence>
<feature type="domain" description="RagB/SusD" evidence="6">
    <location>
        <begin position="388"/>
        <end position="672"/>
    </location>
</feature>
<evidence type="ECO:0000259" key="6">
    <source>
        <dbReference type="Pfam" id="PF07980"/>
    </source>
</evidence>
<evidence type="ECO:0000259" key="7">
    <source>
        <dbReference type="Pfam" id="PF14322"/>
    </source>
</evidence>